<keyword evidence="2" id="KW-1185">Reference proteome</keyword>
<dbReference type="EMBL" id="JAAIUW010000003">
    <property type="protein sequence ID" value="KAF7838538.1"/>
    <property type="molecule type" value="Genomic_DNA"/>
</dbReference>
<name>A0A834X4M3_9FABA</name>
<accession>A0A834X4M3</accession>
<dbReference type="AlphaFoldDB" id="A0A834X4M3"/>
<organism evidence="1 2">
    <name type="scientific">Senna tora</name>
    <dbReference type="NCBI Taxonomy" id="362788"/>
    <lineage>
        <taxon>Eukaryota</taxon>
        <taxon>Viridiplantae</taxon>
        <taxon>Streptophyta</taxon>
        <taxon>Embryophyta</taxon>
        <taxon>Tracheophyta</taxon>
        <taxon>Spermatophyta</taxon>
        <taxon>Magnoliopsida</taxon>
        <taxon>eudicotyledons</taxon>
        <taxon>Gunneridae</taxon>
        <taxon>Pentapetalae</taxon>
        <taxon>rosids</taxon>
        <taxon>fabids</taxon>
        <taxon>Fabales</taxon>
        <taxon>Fabaceae</taxon>
        <taxon>Caesalpinioideae</taxon>
        <taxon>Cassia clade</taxon>
        <taxon>Senna</taxon>
    </lineage>
</organism>
<comment type="caution">
    <text evidence="1">The sequence shown here is derived from an EMBL/GenBank/DDBJ whole genome shotgun (WGS) entry which is preliminary data.</text>
</comment>
<evidence type="ECO:0000313" key="2">
    <source>
        <dbReference type="Proteomes" id="UP000634136"/>
    </source>
</evidence>
<sequence length="47" mass="5643">MRAFNLPRTSPKHHNVEGFKFKWCDFSSRRMFMNGKPKDTDPTDERV</sequence>
<protein>
    <submittedName>
        <fullName evidence="1">Uncharacterized protein</fullName>
    </submittedName>
</protein>
<reference evidence="1" key="1">
    <citation type="submission" date="2020-09" db="EMBL/GenBank/DDBJ databases">
        <title>Genome-Enabled Discovery of Anthraquinone Biosynthesis in Senna tora.</title>
        <authorList>
            <person name="Kang S.-H."/>
            <person name="Pandey R.P."/>
            <person name="Lee C.-M."/>
            <person name="Sim J.-S."/>
            <person name="Jeong J.-T."/>
            <person name="Choi B.-S."/>
            <person name="Jung M."/>
            <person name="Ginzburg D."/>
            <person name="Zhao K."/>
            <person name="Won S.Y."/>
            <person name="Oh T.-J."/>
            <person name="Yu Y."/>
            <person name="Kim N.-H."/>
            <person name="Lee O.R."/>
            <person name="Lee T.-H."/>
            <person name="Bashyal P."/>
            <person name="Kim T.-S."/>
            <person name="Lee W.-H."/>
            <person name="Kawkins C."/>
            <person name="Kim C.-K."/>
            <person name="Kim J.S."/>
            <person name="Ahn B.O."/>
            <person name="Rhee S.Y."/>
            <person name="Sohng J.K."/>
        </authorList>
    </citation>
    <scope>NUCLEOTIDE SEQUENCE</scope>
    <source>
        <tissue evidence="1">Leaf</tissue>
    </source>
</reference>
<proteinExistence type="predicted"/>
<dbReference type="Proteomes" id="UP000634136">
    <property type="component" value="Unassembled WGS sequence"/>
</dbReference>
<evidence type="ECO:0000313" key="1">
    <source>
        <dbReference type="EMBL" id="KAF7838538.1"/>
    </source>
</evidence>
<gene>
    <name evidence="1" type="ORF">G2W53_007020</name>
</gene>